<keyword evidence="2" id="KW-1185">Reference proteome</keyword>
<comment type="caution">
    <text evidence="1">The sequence shown here is derived from an EMBL/GenBank/DDBJ whole genome shotgun (WGS) entry which is preliminary data.</text>
</comment>
<evidence type="ECO:0000313" key="2">
    <source>
        <dbReference type="Proteomes" id="UP000606786"/>
    </source>
</evidence>
<sequence>MASSFAALQQHNQTKKGGGGLRAYNCAYYQQARVRQHDWRKQTRCPNVVRCCKLSANIYNCCTVLLYESHTYIHTYIHRRFQWSMMQSSRHIDWLTIFAKITR</sequence>
<dbReference type="EMBL" id="CAJHJT010000012">
    <property type="protein sequence ID" value="CAD6999481.1"/>
    <property type="molecule type" value="Genomic_DNA"/>
</dbReference>
<name>A0A811UL53_CERCA</name>
<proteinExistence type="predicted"/>
<organism evidence="1 2">
    <name type="scientific">Ceratitis capitata</name>
    <name type="common">Mediterranean fruit fly</name>
    <name type="synonym">Tephritis capitata</name>
    <dbReference type="NCBI Taxonomy" id="7213"/>
    <lineage>
        <taxon>Eukaryota</taxon>
        <taxon>Metazoa</taxon>
        <taxon>Ecdysozoa</taxon>
        <taxon>Arthropoda</taxon>
        <taxon>Hexapoda</taxon>
        <taxon>Insecta</taxon>
        <taxon>Pterygota</taxon>
        <taxon>Neoptera</taxon>
        <taxon>Endopterygota</taxon>
        <taxon>Diptera</taxon>
        <taxon>Brachycera</taxon>
        <taxon>Muscomorpha</taxon>
        <taxon>Tephritoidea</taxon>
        <taxon>Tephritidae</taxon>
        <taxon>Ceratitis</taxon>
        <taxon>Ceratitis</taxon>
    </lineage>
</organism>
<reference evidence="1" key="1">
    <citation type="submission" date="2020-11" db="EMBL/GenBank/DDBJ databases">
        <authorList>
            <person name="Whitehead M."/>
        </authorList>
    </citation>
    <scope>NUCLEOTIDE SEQUENCE</scope>
    <source>
        <strain evidence="1">EGII</strain>
    </source>
</reference>
<dbReference type="Proteomes" id="UP000606786">
    <property type="component" value="Unassembled WGS sequence"/>
</dbReference>
<evidence type="ECO:0000313" key="1">
    <source>
        <dbReference type="EMBL" id="CAD6999481.1"/>
    </source>
</evidence>
<dbReference type="AlphaFoldDB" id="A0A811UL53"/>
<gene>
    <name evidence="1" type="ORF">CCAP1982_LOCUS8005</name>
</gene>
<protein>
    <submittedName>
        <fullName evidence="1">(Mediterranean fruit fly) hypothetical protein</fullName>
    </submittedName>
</protein>
<accession>A0A811UL53</accession>